<evidence type="ECO:0000256" key="2">
    <source>
        <dbReference type="ARBA" id="ARBA00023242"/>
    </source>
</evidence>
<dbReference type="RefSeq" id="XP_035322454.1">
    <property type="nucleotide sequence ID" value="XM_035467488.1"/>
</dbReference>
<keyword evidence="6" id="KW-1185">Reference proteome</keyword>
<dbReference type="SMART" id="SM00906">
    <property type="entry name" value="Fungal_trans"/>
    <property type="match status" value="1"/>
</dbReference>
<dbReference type="SUPFAM" id="SSF57701">
    <property type="entry name" value="Zn2/Cys6 DNA-binding domain"/>
    <property type="match status" value="1"/>
</dbReference>
<organism evidence="5 6">
    <name type="scientific">Geosmithia morbida</name>
    <dbReference type="NCBI Taxonomy" id="1094350"/>
    <lineage>
        <taxon>Eukaryota</taxon>
        <taxon>Fungi</taxon>
        <taxon>Dikarya</taxon>
        <taxon>Ascomycota</taxon>
        <taxon>Pezizomycotina</taxon>
        <taxon>Sordariomycetes</taxon>
        <taxon>Hypocreomycetidae</taxon>
        <taxon>Hypocreales</taxon>
        <taxon>Bionectriaceae</taxon>
        <taxon>Geosmithia</taxon>
    </lineage>
</organism>
<evidence type="ECO:0000256" key="3">
    <source>
        <dbReference type="SAM" id="MobiDB-lite"/>
    </source>
</evidence>
<dbReference type="OrthoDB" id="2264294at2759"/>
<dbReference type="InterPro" id="IPR001138">
    <property type="entry name" value="Zn2Cys6_DnaBD"/>
</dbReference>
<dbReference type="Proteomes" id="UP000749293">
    <property type="component" value="Unassembled WGS sequence"/>
</dbReference>
<dbReference type="Gene3D" id="4.10.240.10">
    <property type="entry name" value="Zn(2)-C6 fungal-type DNA-binding domain"/>
    <property type="match status" value="1"/>
</dbReference>
<feature type="region of interest" description="Disordered" evidence="3">
    <location>
        <begin position="1"/>
        <end position="29"/>
    </location>
</feature>
<gene>
    <name evidence="5" type="ORF">GMORB2_5518</name>
</gene>
<dbReference type="CDD" id="cd00067">
    <property type="entry name" value="GAL4"/>
    <property type="match status" value="1"/>
</dbReference>
<reference evidence="5" key="1">
    <citation type="submission" date="2020-03" db="EMBL/GenBank/DDBJ databases">
        <title>Site-based positive gene gene selection in Geosmithia morbida across the United States reveals a broad range of putative effectors and factors for local host and environmental adapation.</title>
        <authorList>
            <person name="Onufrak A."/>
            <person name="Murdoch R.W."/>
            <person name="Gazis R."/>
            <person name="Huff M."/>
            <person name="Staton M."/>
            <person name="Klingeman W."/>
            <person name="Hadziabdic D."/>
        </authorList>
    </citation>
    <scope>NUCLEOTIDE SEQUENCE</scope>
    <source>
        <strain evidence="5">1262</strain>
    </source>
</reference>
<dbReference type="PROSITE" id="PS50048">
    <property type="entry name" value="ZN2_CY6_FUNGAL_2"/>
    <property type="match status" value="1"/>
</dbReference>
<dbReference type="GO" id="GO:0003677">
    <property type="term" value="F:DNA binding"/>
    <property type="evidence" value="ECO:0007669"/>
    <property type="project" value="InterPro"/>
</dbReference>
<dbReference type="CDD" id="cd12148">
    <property type="entry name" value="fungal_TF_MHR"/>
    <property type="match status" value="1"/>
</dbReference>
<dbReference type="PANTHER" id="PTHR31668:SF4">
    <property type="entry name" value="TRANSCRIPTIONAL ACTIVATOR PROTEIN DAL81"/>
    <property type="match status" value="1"/>
</dbReference>
<accession>A0A9P4YXV5</accession>
<comment type="caution">
    <text evidence="5">The sequence shown here is derived from an EMBL/GenBank/DDBJ whole genome shotgun (WGS) entry which is preliminary data.</text>
</comment>
<feature type="compositionally biased region" description="Low complexity" evidence="3">
    <location>
        <begin position="69"/>
        <end position="84"/>
    </location>
</feature>
<name>A0A9P4YXV5_9HYPO</name>
<evidence type="ECO:0000259" key="4">
    <source>
        <dbReference type="PROSITE" id="PS50048"/>
    </source>
</evidence>
<evidence type="ECO:0000313" key="5">
    <source>
        <dbReference type="EMBL" id="KAF4123802.1"/>
    </source>
</evidence>
<dbReference type="InterPro" id="IPR007219">
    <property type="entry name" value="XnlR_reg_dom"/>
</dbReference>
<dbReference type="GO" id="GO:0005634">
    <property type="term" value="C:nucleus"/>
    <property type="evidence" value="ECO:0007669"/>
    <property type="project" value="TreeGrafter"/>
</dbReference>
<sequence length="721" mass="81327">MEILTPQDYETNPRKRQRRSPRPCDACRRRKTRCVTKEGDGVCMYCQLRRTVCTFEQEPPGRTSISGRSNQQSNTNDDSINSSIGPKPQQHISPQDSSSVTTPNQTTGPAKSSASLSDSSSPHTPYPPIYHVTEAGVTTMAMRWDVRHPKTSTAPPSPPTLGFLPDQFAELYGLGSDMEPILMRHRPYNPVTHEFSLETHAVRRVLEKDGGQEYPLIFHLASDDKAVSECWGNSCADSIEDCVKPHGPSLIDLFWRHVHPCYPIIAKHAFMHYYSQGHRNIPACLLGAMYLCSLRWWTYDPQLSIRQPPDATLLRRILAECLPQSYHRPRMYSVQAALLLLQCKPEDPLNPDHTYRWGLTCQALAIGQCLGLHLDASDWSIPQWERNLRKRLSWALYMQDRWTALAYGRPVHIHDDDWAVTDITMSSFNDDTAPPLVPDDEHCSIATTGTLLFMKMVQLTQILSTVLSTFYTARTSREQDTVVLHERARPLLVSLNAWYASIPASLGMEVTYQRKLCFHGFLHISYYGVTMTVLRRLVRSTALPPRCDDRAILAGVRQLALQTAQNAIGFVTVLRPDHLEAFWYFTSPYLFSLLGSFTTLLIVTSLSSSERSFWEETLNSYLWKLRMMSKSSEPMQYAVNRLEGVILRGLEHALAVNLDEPKDDVDVSTPTTANSATGAPEFTDFGEWNLPMAAAGEETFGMLGAMAMQSDAIMPNQDIGY</sequence>
<dbReference type="Pfam" id="PF04082">
    <property type="entry name" value="Fungal_trans"/>
    <property type="match status" value="1"/>
</dbReference>
<dbReference type="PANTHER" id="PTHR31668">
    <property type="entry name" value="GLUCOSE TRANSPORT TRANSCRIPTION REGULATOR RGT1-RELATED-RELATED"/>
    <property type="match status" value="1"/>
</dbReference>
<dbReference type="GeneID" id="55971743"/>
<feature type="domain" description="Zn(2)-C6 fungal-type" evidence="4">
    <location>
        <begin position="23"/>
        <end position="55"/>
    </location>
</feature>
<keyword evidence="2" id="KW-0539">Nucleus</keyword>
<feature type="compositionally biased region" description="Polar residues" evidence="3">
    <location>
        <begin position="90"/>
        <end position="110"/>
    </location>
</feature>
<keyword evidence="1" id="KW-0479">Metal-binding</keyword>
<dbReference type="AlphaFoldDB" id="A0A9P4YXV5"/>
<evidence type="ECO:0000256" key="1">
    <source>
        <dbReference type="ARBA" id="ARBA00022723"/>
    </source>
</evidence>
<dbReference type="EMBL" id="JAANYQ010000005">
    <property type="protein sequence ID" value="KAF4123802.1"/>
    <property type="molecule type" value="Genomic_DNA"/>
</dbReference>
<dbReference type="SMART" id="SM00066">
    <property type="entry name" value="GAL4"/>
    <property type="match status" value="1"/>
</dbReference>
<dbReference type="GO" id="GO:0000981">
    <property type="term" value="F:DNA-binding transcription factor activity, RNA polymerase II-specific"/>
    <property type="evidence" value="ECO:0007669"/>
    <property type="project" value="InterPro"/>
</dbReference>
<dbReference type="PROSITE" id="PS00463">
    <property type="entry name" value="ZN2_CY6_FUNGAL_1"/>
    <property type="match status" value="1"/>
</dbReference>
<evidence type="ECO:0000313" key="6">
    <source>
        <dbReference type="Proteomes" id="UP000749293"/>
    </source>
</evidence>
<dbReference type="GO" id="GO:0006351">
    <property type="term" value="P:DNA-templated transcription"/>
    <property type="evidence" value="ECO:0007669"/>
    <property type="project" value="InterPro"/>
</dbReference>
<protein>
    <submittedName>
        <fullName evidence="5">Fungal trans</fullName>
    </submittedName>
</protein>
<dbReference type="GO" id="GO:0001080">
    <property type="term" value="P:nitrogen catabolite activation of transcription from RNA polymerase II promoter"/>
    <property type="evidence" value="ECO:0007669"/>
    <property type="project" value="TreeGrafter"/>
</dbReference>
<dbReference type="InterPro" id="IPR050797">
    <property type="entry name" value="Carb_Metab_Trans_Reg"/>
</dbReference>
<feature type="region of interest" description="Disordered" evidence="3">
    <location>
        <begin position="57"/>
        <end position="130"/>
    </location>
</feature>
<dbReference type="InterPro" id="IPR036864">
    <property type="entry name" value="Zn2-C6_fun-type_DNA-bd_sf"/>
</dbReference>
<dbReference type="GO" id="GO:0008270">
    <property type="term" value="F:zinc ion binding"/>
    <property type="evidence" value="ECO:0007669"/>
    <property type="project" value="InterPro"/>
</dbReference>
<feature type="compositionally biased region" description="Low complexity" evidence="3">
    <location>
        <begin position="112"/>
        <end position="121"/>
    </location>
</feature>
<proteinExistence type="predicted"/>